<keyword evidence="4 11" id="KW-0808">Transferase</keyword>
<comment type="caution">
    <text evidence="13">The sequence shown here is derived from an EMBL/GenBank/DDBJ whole genome shotgun (WGS) entry which is preliminary data.</text>
</comment>
<dbReference type="PROSITE" id="PS00802">
    <property type="entry name" value="TRANSKETOLASE_2"/>
    <property type="match status" value="1"/>
</dbReference>
<reference evidence="13 14" key="1">
    <citation type="journal article" date="2016" name="Int. J. Syst. Evol. Microbiol.">
        <title>Arsenicitalea aurantiaca gen. nov., sp. nov., a new member of the family Hyphomicrobiaceae, isolated from high-arsenic sediment.</title>
        <authorList>
            <person name="Mu Y."/>
            <person name="Zhou L."/>
            <person name="Zeng X.C."/>
            <person name="Liu L."/>
            <person name="Pan Y."/>
            <person name="Chen X."/>
            <person name="Wang J."/>
            <person name="Li S."/>
            <person name="Li W.J."/>
            <person name="Wang Y."/>
        </authorList>
    </citation>
    <scope>NUCLEOTIDE SEQUENCE [LARGE SCALE GENOMIC DNA]</scope>
    <source>
        <strain evidence="13 14">42-50</strain>
    </source>
</reference>
<dbReference type="PANTHER" id="PTHR43322">
    <property type="entry name" value="1-D-DEOXYXYLULOSE 5-PHOSPHATE SYNTHASE-RELATED"/>
    <property type="match status" value="1"/>
</dbReference>
<feature type="binding site" evidence="11">
    <location>
        <position position="371"/>
    </location>
    <ligand>
        <name>thiamine diphosphate</name>
        <dbReference type="ChEBI" id="CHEBI:58937"/>
    </ligand>
</feature>
<dbReference type="GO" id="GO:0000287">
    <property type="term" value="F:magnesium ion binding"/>
    <property type="evidence" value="ECO:0007669"/>
    <property type="project" value="UniProtKB-UniRule"/>
</dbReference>
<dbReference type="CDD" id="cd02007">
    <property type="entry name" value="TPP_DXS"/>
    <property type="match status" value="1"/>
</dbReference>
<evidence type="ECO:0000256" key="9">
    <source>
        <dbReference type="ARBA" id="ARBA00023229"/>
    </source>
</evidence>
<dbReference type="EMBL" id="RZNJ01000001">
    <property type="protein sequence ID" value="RUT34611.1"/>
    <property type="molecule type" value="Genomic_DNA"/>
</dbReference>
<feature type="binding site" evidence="11">
    <location>
        <position position="289"/>
    </location>
    <ligand>
        <name>thiamine diphosphate</name>
        <dbReference type="ChEBI" id="CHEBI:58937"/>
    </ligand>
</feature>
<feature type="domain" description="Transketolase-like pyrimidine-binding" evidence="12">
    <location>
        <begin position="320"/>
        <end position="485"/>
    </location>
</feature>
<feature type="binding site" evidence="11">
    <location>
        <position position="180"/>
    </location>
    <ligand>
        <name>thiamine diphosphate</name>
        <dbReference type="ChEBI" id="CHEBI:58937"/>
    </ligand>
</feature>
<dbReference type="CDD" id="cd07033">
    <property type="entry name" value="TPP_PYR_DXS_TK_like"/>
    <property type="match status" value="1"/>
</dbReference>
<dbReference type="PROSITE" id="PS00801">
    <property type="entry name" value="TRANSKETOLASE_1"/>
    <property type="match status" value="1"/>
</dbReference>
<dbReference type="FunFam" id="3.40.50.970:FF:000005">
    <property type="entry name" value="1-deoxy-D-xylulose-5-phosphate synthase"/>
    <property type="match status" value="1"/>
</dbReference>
<keyword evidence="5 11" id="KW-0479">Metal-binding</keyword>
<evidence type="ECO:0000256" key="7">
    <source>
        <dbReference type="ARBA" id="ARBA00022977"/>
    </source>
</evidence>
<evidence type="ECO:0000256" key="1">
    <source>
        <dbReference type="ARBA" id="ARBA00004980"/>
    </source>
</evidence>
<dbReference type="InterPro" id="IPR005477">
    <property type="entry name" value="Dxylulose-5-P_synthase"/>
</dbReference>
<dbReference type="GO" id="GO:0009228">
    <property type="term" value="P:thiamine biosynthetic process"/>
    <property type="evidence" value="ECO:0007669"/>
    <property type="project" value="UniProtKB-UniRule"/>
</dbReference>
<comment type="similarity">
    <text evidence="2 11">Belongs to the transketolase family. DXPS subfamily.</text>
</comment>
<accession>A0A433XKL6</accession>
<organism evidence="13 14">
    <name type="scientific">Arsenicitalea aurantiaca</name>
    <dbReference type="NCBI Taxonomy" id="1783274"/>
    <lineage>
        <taxon>Bacteria</taxon>
        <taxon>Pseudomonadati</taxon>
        <taxon>Pseudomonadota</taxon>
        <taxon>Alphaproteobacteria</taxon>
        <taxon>Hyphomicrobiales</taxon>
        <taxon>Devosiaceae</taxon>
        <taxon>Arsenicitalea</taxon>
    </lineage>
</organism>
<dbReference type="UniPathway" id="UPA00064">
    <property type="reaction ID" value="UER00091"/>
</dbReference>
<evidence type="ECO:0000256" key="11">
    <source>
        <dbReference type="HAMAP-Rule" id="MF_00315"/>
    </source>
</evidence>
<dbReference type="InterPro" id="IPR049557">
    <property type="entry name" value="Transketolase_CS"/>
</dbReference>
<proteinExistence type="inferred from homology"/>
<dbReference type="GO" id="GO:0030976">
    <property type="term" value="F:thiamine pyrophosphate binding"/>
    <property type="evidence" value="ECO:0007669"/>
    <property type="project" value="UniProtKB-UniRule"/>
</dbReference>
<evidence type="ECO:0000313" key="13">
    <source>
        <dbReference type="EMBL" id="RUT34611.1"/>
    </source>
</evidence>
<comment type="catalytic activity">
    <reaction evidence="11">
        <text>D-glyceraldehyde 3-phosphate + pyruvate + H(+) = 1-deoxy-D-xylulose 5-phosphate + CO2</text>
        <dbReference type="Rhea" id="RHEA:12605"/>
        <dbReference type="ChEBI" id="CHEBI:15361"/>
        <dbReference type="ChEBI" id="CHEBI:15378"/>
        <dbReference type="ChEBI" id="CHEBI:16526"/>
        <dbReference type="ChEBI" id="CHEBI:57792"/>
        <dbReference type="ChEBI" id="CHEBI:59776"/>
        <dbReference type="EC" id="2.2.1.7"/>
    </reaction>
</comment>
<dbReference type="GO" id="GO:0019288">
    <property type="term" value="P:isopentenyl diphosphate biosynthetic process, methylerythritol 4-phosphate pathway"/>
    <property type="evidence" value="ECO:0007669"/>
    <property type="project" value="UniProtKB-ARBA"/>
</dbReference>
<evidence type="ECO:0000256" key="4">
    <source>
        <dbReference type="ARBA" id="ARBA00022679"/>
    </source>
</evidence>
<comment type="cofactor">
    <cofactor evidence="11">
        <name>Mg(2+)</name>
        <dbReference type="ChEBI" id="CHEBI:18420"/>
    </cofactor>
    <text evidence="11">Binds 1 Mg(2+) ion per subunit.</text>
</comment>
<keyword evidence="9 11" id="KW-0414">Isoprene biosynthesis</keyword>
<dbReference type="RefSeq" id="WP_127186730.1">
    <property type="nucleotide sequence ID" value="NZ_RZNJ01000001.1"/>
</dbReference>
<comment type="function">
    <text evidence="10 11">Catalyzes the acyloin condensation reaction between C atoms 2 and 3 of pyruvate and glyceraldehyde 3-phosphate to yield 1-deoxy-D-xylulose-5-phosphate (DXP).</text>
</comment>
<dbReference type="NCBIfam" id="TIGR00204">
    <property type="entry name" value="dxs"/>
    <property type="match status" value="1"/>
</dbReference>
<dbReference type="AlphaFoldDB" id="A0A433XKL6"/>
<evidence type="ECO:0000256" key="10">
    <source>
        <dbReference type="ARBA" id="ARBA00055605"/>
    </source>
</evidence>
<evidence type="ECO:0000313" key="14">
    <source>
        <dbReference type="Proteomes" id="UP000281547"/>
    </source>
</evidence>
<dbReference type="SUPFAM" id="SSF52922">
    <property type="entry name" value="TK C-terminal domain-like"/>
    <property type="match status" value="1"/>
</dbReference>
<dbReference type="PANTHER" id="PTHR43322:SF5">
    <property type="entry name" value="1-DEOXY-D-XYLULOSE-5-PHOSPHATE SYNTHASE, CHLOROPLASTIC"/>
    <property type="match status" value="1"/>
</dbReference>
<gene>
    <name evidence="11" type="primary">dxs</name>
    <name evidence="13" type="ORF">EMQ25_01200</name>
</gene>
<dbReference type="HAMAP" id="MF_00315">
    <property type="entry name" value="DXP_synth"/>
    <property type="match status" value="1"/>
</dbReference>
<feature type="binding site" evidence="11">
    <location>
        <begin position="152"/>
        <end position="153"/>
    </location>
    <ligand>
        <name>thiamine diphosphate</name>
        <dbReference type="ChEBI" id="CHEBI:58937"/>
    </ligand>
</feature>
<dbReference type="Pfam" id="PF02780">
    <property type="entry name" value="Transketolase_C"/>
    <property type="match status" value="1"/>
</dbReference>
<name>A0A433XKL6_9HYPH</name>
<dbReference type="GO" id="GO:0008661">
    <property type="term" value="F:1-deoxy-D-xylulose-5-phosphate synthase activity"/>
    <property type="evidence" value="ECO:0007669"/>
    <property type="project" value="UniProtKB-UniRule"/>
</dbReference>
<keyword evidence="8 11" id="KW-0786">Thiamine pyrophosphate</keyword>
<feature type="binding site" evidence="11">
    <location>
        <begin position="120"/>
        <end position="122"/>
    </location>
    <ligand>
        <name>thiamine diphosphate</name>
        <dbReference type="ChEBI" id="CHEBI:58937"/>
    </ligand>
</feature>
<dbReference type="SMART" id="SM00861">
    <property type="entry name" value="Transket_pyr"/>
    <property type="match status" value="1"/>
</dbReference>
<dbReference type="InterPro" id="IPR009014">
    <property type="entry name" value="Transketo_C/PFOR_II"/>
</dbReference>
<dbReference type="Gene3D" id="3.40.50.920">
    <property type="match status" value="1"/>
</dbReference>
<dbReference type="SUPFAM" id="SSF52518">
    <property type="entry name" value="Thiamin diphosphate-binding fold (THDP-binding)"/>
    <property type="match status" value="2"/>
</dbReference>
<evidence type="ECO:0000256" key="8">
    <source>
        <dbReference type="ARBA" id="ARBA00023052"/>
    </source>
</evidence>
<dbReference type="Pfam" id="PF13292">
    <property type="entry name" value="DXP_synthase_N"/>
    <property type="match status" value="1"/>
</dbReference>
<dbReference type="EC" id="2.2.1.7" evidence="11"/>
<evidence type="ECO:0000256" key="6">
    <source>
        <dbReference type="ARBA" id="ARBA00022842"/>
    </source>
</evidence>
<feature type="binding site" evidence="11">
    <location>
        <position position="79"/>
    </location>
    <ligand>
        <name>thiamine diphosphate</name>
        <dbReference type="ChEBI" id="CHEBI:58937"/>
    </ligand>
</feature>
<comment type="subunit">
    <text evidence="3 11">Homodimer.</text>
</comment>
<dbReference type="GO" id="GO:0016114">
    <property type="term" value="P:terpenoid biosynthetic process"/>
    <property type="evidence" value="ECO:0007669"/>
    <property type="project" value="UniProtKB-UniRule"/>
</dbReference>
<dbReference type="Pfam" id="PF02779">
    <property type="entry name" value="Transket_pyr"/>
    <property type="match status" value="1"/>
</dbReference>
<dbReference type="OrthoDB" id="9803371at2"/>
<comment type="cofactor">
    <cofactor evidence="11">
        <name>thiamine diphosphate</name>
        <dbReference type="ChEBI" id="CHEBI:58937"/>
    </cofactor>
    <text evidence="11">Binds 1 thiamine pyrophosphate per subunit.</text>
</comment>
<dbReference type="InterPro" id="IPR005475">
    <property type="entry name" value="Transketolase-like_Pyr-bd"/>
</dbReference>
<keyword evidence="6 11" id="KW-0460">Magnesium</keyword>
<evidence type="ECO:0000256" key="2">
    <source>
        <dbReference type="ARBA" id="ARBA00011081"/>
    </source>
</evidence>
<evidence type="ECO:0000256" key="3">
    <source>
        <dbReference type="ARBA" id="ARBA00011738"/>
    </source>
</evidence>
<dbReference type="NCBIfam" id="NF003933">
    <property type="entry name" value="PRK05444.2-2"/>
    <property type="match status" value="1"/>
</dbReference>
<dbReference type="InterPro" id="IPR029061">
    <property type="entry name" value="THDP-binding"/>
</dbReference>
<dbReference type="InterPro" id="IPR020826">
    <property type="entry name" value="Transketolase_BS"/>
</dbReference>
<keyword evidence="7 11" id="KW-0784">Thiamine biosynthesis</keyword>
<feature type="binding site" evidence="11">
    <location>
        <position position="180"/>
    </location>
    <ligand>
        <name>Mg(2+)</name>
        <dbReference type="ChEBI" id="CHEBI:18420"/>
    </ligand>
</feature>
<keyword evidence="14" id="KW-1185">Reference proteome</keyword>
<evidence type="ECO:0000256" key="5">
    <source>
        <dbReference type="ARBA" id="ARBA00022723"/>
    </source>
</evidence>
<dbReference type="Gene3D" id="3.40.50.970">
    <property type="match status" value="2"/>
</dbReference>
<protein>
    <recommendedName>
        <fullName evidence="11">1-deoxy-D-xylulose-5-phosphate synthase</fullName>
        <ecNumber evidence="11">2.2.1.7</ecNumber>
    </recommendedName>
    <alternativeName>
        <fullName evidence="11">1-deoxyxylulose-5-phosphate synthase</fullName>
        <shortName evidence="11">DXP synthase</shortName>
        <shortName evidence="11">DXPS</shortName>
    </alternativeName>
</protein>
<evidence type="ECO:0000259" key="12">
    <source>
        <dbReference type="SMART" id="SM00861"/>
    </source>
</evidence>
<comment type="pathway">
    <text evidence="1 11">Metabolic intermediate biosynthesis; 1-deoxy-D-xylulose 5-phosphate biosynthesis; 1-deoxy-D-xylulose 5-phosphate from D-glyceraldehyde 3-phosphate and pyruvate: step 1/1.</text>
</comment>
<dbReference type="InterPro" id="IPR033248">
    <property type="entry name" value="Transketolase_C"/>
</dbReference>
<dbReference type="FunFam" id="3.40.50.920:FF:000002">
    <property type="entry name" value="1-deoxy-D-xylulose-5-phosphate synthase"/>
    <property type="match status" value="1"/>
</dbReference>
<feature type="binding site" evidence="11">
    <location>
        <position position="151"/>
    </location>
    <ligand>
        <name>Mg(2+)</name>
        <dbReference type="ChEBI" id="CHEBI:18420"/>
    </ligand>
</feature>
<sequence length="645" mass="68797">MTDKPSTPLLDTVSTPADLKTLDRAQLRQLADELRVEVIDAVSCTGGHLGAGLGVVELSVAIHAVFDTPRDRLIWDVGHQAYPHKILTGRRARIRTLRQRDGLSGFTRRAESDYDPFGAGHSSTSISAGLGMAVGSDLQGKRRNVVAVIGDGAMSAGMAYEAMNNAGAMNARLIVILNDNDMSIAPPTGAMSAYLARLVSGPAYRGIRETAKQLADLLPPFLKDKARKTEEFARGWWTGGTLFEELGFYYVGPIDGHNLDHLLPVLENVRDAETGPILVHVITKKGKGYAPAEDSADKYHGVSKFNVITGAQAKAPSNAPSYTSVFASSLIQEAREDERVVAVTAAMPSGTGLDKFGELFPNRIFDVGIAEQHAVTFAAGLACEGMRPFCAIYSTFLQRAYDQVVHDVAIQNLPVRFAIDRAGYVGADGPTHAGNYDAAYLGAIPNMVLMAAGDEAELKHMVATATAYDEGPIAFRYPRGDGLGVEMPERGLPLEIGRGRILREGSSVAILSYGTRLGDVIAAAEKLAAFGLSPTIADARFMKPLDEALIARLAREHEVLLTVEEGGIGGFGSHVAVFLARNGLLDGKLRFRPLMMPDTFTEQASQADMYAAAGLDPAGIVSTVLSALGTDAEAMRLLNASRDAT</sequence>
<dbReference type="Proteomes" id="UP000281547">
    <property type="component" value="Unassembled WGS sequence"/>
</dbReference>